<evidence type="ECO:0000313" key="1">
    <source>
        <dbReference type="EMBL" id="KAJ8470904.1"/>
    </source>
</evidence>
<dbReference type="EMBL" id="JAQQAF010000007">
    <property type="protein sequence ID" value="KAJ8470904.1"/>
    <property type="molecule type" value="Genomic_DNA"/>
</dbReference>
<gene>
    <name evidence="1" type="ORF">OPV22_025247</name>
</gene>
<accession>A0AAV8QCG2</accession>
<dbReference type="Proteomes" id="UP001222027">
    <property type="component" value="Unassembled WGS sequence"/>
</dbReference>
<reference evidence="1 2" key="1">
    <citation type="submission" date="2022-12" db="EMBL/GenBank/DDBJ databases">
        <title>Chromosome-scale assembly of the Ensete ventricosum genome.</title>
        <authorList>
            <person name="Dussert Y."/>
            <person name="Stocks J."/>
            <person name="Wendawek A."/>
            <person name="Woldeyes F."/>
            <person name="Nichols R.A."/>
            <person name="Borrell J.S."/>
        </authorList>
    </citation>
    <scope>NUCLEOTIDE SEQUENCE [LARGE SCALE GENOMIC DNA]</scope>
    <source>
        <strain evidence="2">cv. Maze</strain>
        <tissue evidence="1">Seeds</tissue>
    </source>
</reference>
<keyword evidence="2" id="KW-1185">Reference proteome</keyword>
<organism evidence="1 2">
    <name type="scientific">Ensete ventricosum</name>
    <name type="common">Abyssinian banana</name>
    <name type="synonym">Musa ensete</name>
    <dbReference type="NCBI Taxonomy" id="4639"/>
    <lineage>
        <taxon>Eukaryota</taxon>
        <taxon>Viridiplantae</taxon>
        <taxon>Streptophyta</taxon>
        <taxon>Embryophyta</taxon>
        <taxon>Tracheophyta</taxon>
        <taxon>Spermatophyta</taxon>
        <taxon>Magnoliopsida</taxon>
        <taxon>Liliopsida</taxon>
        <taxon>Zingiberales</taxon>
        <taxon>Musaceae</taxon>
        <taxon>Ensete</taxon>
    </lineage>
</organism>
<dbReference type="AlphaFoldDB" id="A0AAV8QCG2"/>
<comment type="caution">
    <text evidence="1">The sequence shown here is derived from an EMBL/GenBank/DDBJ whole genome shotgun (WGS) entry which is preliminary data.</text>
</comment>
<proteinExistence type="predicted"/>
<evidence type="ECO:0000313" key="2">
    <source>
        <dbReference type="Proteomes" id="UP001222027"/>
    </source>
</evidence>
<name>A0AAV8QCG2_ENSVE</name>
<sequence length="115" mass="13127">MAMRLTARVVSGRRFFCGAEWKPTTTRLRCEASSVDAHADPHRCHREEEQQRRKPFYSPLFLRPLRPAFHPLWPFLLPSPQTSGRSGDRIGLFSPHSPAETALEVSDFCFLSSIS</sequence>
<protein>
    <submittedName>
        <fullName evidence="1">Uncharacterized protein</fullName>
    </submittedName>
</protein>